<keyword evidence="3" id="KW-0278">Fertilization</keyword>
<evidence type="ECO:0000256" key="1">
    <source>
        <dbReference type="ARBA" id="ARBA00020186"/>
    </source>
</evidence>
<dbReference type="Gene3D" id="1.20.150.10">
    <property type="entry name" value="Fertilization protein"/>
    <property type="match status" value="1"/>
</dbReference>
<protein>
    <recommendedName>
        <fullName evidence="1">Egg-lysin</fullName>
    </recommendedName>
    <alternativeName>
        <fullName evidence="4">Sperm-lysin</fullName>
    </alternativeName>
</protein>
<evidence type="ECO:0000256" key="4">
    <source>
        <dbReference type="ARBA" id="ARBA00029785"/>
    </source>
</evidence>
<sequence>MKLLVLCVLAMTATVAMSRRWRFVPHVQVNRSFEVALKVQIIAGFDRKLTSWLSRHGRRLNAVQRKTLYFVNRRYMQTHWQSYMVWINKQIAKLGRTATDADYASVGAEIGRRIPLELTYSFLVRRNLIPRWRPYMAALMAKRVQDIPVAN</sequence>
<dbReference type="CDD" id="cd00243">
    <property type="entry name" value="Lysin-Sp18"/>
    <property type="match status" value="1"/>
</dbReference>
<keyword evidence="2 5" id="KW-0732">Signal</keyword>
<dbReference type="EMBL" id="L26270">
    <property type="protein sequence ID" value="AAA21517.1"/>
    <property type="molecule type" value="mRNA"/>
</dbReference>
<accession>Q25015</accession>
<dbReference type="GO" id="GO:0007338">
    <property type="term" value="P:single fertilization"/>
    <property type="evidence" value="ECO:0007669"/>
    <property type="project" value="UniProtKB-KW"/>
</dbReference>
<dbReference type="Pfam" id="PF01303">
    <property type="entry name" value="Egg_lysin"/>
    <property type="match status" value="1"/>
</dbReference>
<dbReference type="InterPro" id="IPR035916">
    <property type="entry name" value="Egg_lysin_sf"/>
</dbReference>
<organism evidence="6">
    <name type="scientific">Haliotis australis</name>
    <name type="common">Australian abalone</name>
    <dbReference type="NCBI Taxonomy" id="36092"/>
    <lineage>
        <taxon>Eukaryota</taxon>
        <taxon>Metazoa</taxon>
        <taxon>Spiralia</taxon>
        <taxon>Lophotrochozoa</taxon>
        <taxon>Mollusca</taxon>
        <taxon>Gastropoda</taxon>
        <taxon>Vetigastropoda</taxon>
        <taxon>Lepetellida</taxon>
        <taxon>Haliotoidea</taxon>
        <taxon>Haliotidae</taxon>
        <taxon>Haliotis</taxon>
    </lineage>
</organism>
<reference evidence="6" key="1">
    <citation type="submission" date="1994-11" db="EMBL/GenBank/DDBJ databases">
        <title>A high frequency of amino acid altering nucleotide substitution in a gamete recognition protein is linked to speciation.</title>
        <authorList>
            <person name="Lee Y.-H."/>
            <person name="Vacquier V.D."/>
        </authorList>
    </citation>
    <scope>NUCLEOTIDE SEQUENCE</scope>
    <source>
        <tissue evidence="6">Testis</tissue>
    </source>
</reference>
<evidence type="ECO:0000256" key="3">
    <source>
        <dbReference type="ARBA" id="ARBA00023279"/>
    </source>
</evidence>
<evidence type="ECO:0000313" key="6">
    <source>
        <dbReference type="EMBL" id="AAA21517.1"/>
    </source>
</evidence>
<dbReference type="InterPro" id="IPR001379">
    <property type="entry name" value="Egg_lysin"/>
</dbReference>
<feature type="signal peptide" evidence="5">
    <location>
        <begin position="1"/>
        <end position="18"/>
    </location>
</feature>
<name>Q25015_9VEST</name>
<dbReference type="SUPFAM" id="SSF47082">
    <property type="entry name" value="Fertilization protein"/>
    <property type="match status" value="1"/>
</dbReference>
<proteinExistence type="evidence at transcript level"/>
<dbReference type="PRINTS" id="PR01882">
    <property type="entry name" value="LYSIN"/>
</dbReference>
<feature type="chain" id="PRO_5004202711" description="Egg-lysin" evidence="5">
    <location>
        <begin position="19"/>
        <end position="151"/>
    </location>
</feature>
<evidence type="ECO:0000256" key="2">
    <source>
        <dbReference type="ARBA" id="ARBA00022729"/>
    </source>
</evidence>
<evidence type="ECO:0000256" key="5">
    <source>
        <dbReference type="SAM" id="SignalP"/>
    </source>
</evidence>
<dbReference type="AlphaFoldDB" id="Q25015"/>